<dbReference type="AlphaFoldDB" id="A0A0M3JFM2"/>
<feature type="region of interest" description="Disordered" evidence="1">
    <location>
        <begin position="18"/>
        <end position="39"/>
    </location>
</feature>
<evidence type="ECO:0000256" key="1">
    <source>
        <dbReference type="SAM" id="MobiDB-lite"/>
    </source>
</evidence>
<evidence type="ECO:0000313" key="3">
    <source>
        <dbReference type="Proteomes" id="UP000267096"/>
    </source>
</evidence>
<protein>
    <submittedName>
        <fullName evidence="4">Secreted protein</fullName>
    </submittedName>
</protein>
<name>A0A0M3JFM2_ANISI</name>
<feature type="compositionally biased region" description="Low complexity" evidence="1">
    <location>
        <begin position="80"/>
        <end position="89"/>
    </location>
</feature>
<keyword evidence="3" id="KW-1185">Reference proteome</keyword>
<dbReference type="WBParaSite" id="ASIM_0000642401-mRNA-1">
    <property type="protein sequence ID" value="ASIM_0000642401-mRNA-1"/>
    <property type="gene ID" value="ASIM_0000642401"/>
</dbReference>
<reference evidence="2 3" key="2">
    <citation type="submission" date="2018-11" db="EMBL/GenBank/DDBJ databases">
        <authorList>
            <consortium name="Pathogen Informatics"/>
        </authorList>
    </citation>
    <scope>NUCLEOTIDE SEQUENCE [LARGE SCALE GENOMIC DNA]</scope>
</reference>
<gene>
    <name evidence="2" type="ORF">ASIM_LOCUS6205</name>
</gene>
<evidence type="ECO:0000313" key="4">
    <source>
        <dbReference type="WBParaSite" id="ASIM_0000642401-mRNA-1"/>
    </source>
</evidence>
<accession>A0A0M3JFM2</accession>
<dbReference type="Proteomes" id="UP000267096">
    <property type="component" value="Unassembled WGS sequence"/>
</dbReference>
<proteinExistence type="predicted"/>
<dbReference type="EMBL" id="UYRR01013170">
    <property type="protein sequence ID" value="VDK26680.1"/>
    <property type="molecule type" value="Genomic_DNA"/>
</dbReference>
<sequence>MVAAAAALSRCAAALGDHTTTGRLQKLNGDESTAESMRNVRGADCERRCLEFNGVAATTTRVRLSARATARFGTIRNHTRAPARPSAAHARTHARTQTGSPRTR</sequence>
<reference evidence="4" key="1">
    <citation type="submission" date="2017-02" db="UniProtKB">
        <authorList>
            <consortium name="WormBaseParasite"/>
        </authorList>
    </citation>
    <scope>IDENTIFICATION</scope>
</reference>
<feature type="region of interest" description="Disordered" evidence="1">
    <location>
        <begin position="73"/>
        <end position="104"/>
    </location>
</feature>
<evidence type="ECO:0000313" key="2">
    <source>
        <dbReference type="EMBL" id="VDK26680.1"/>
    </source>
</evidence>
<organism evidence="4">
    <name type="scientific">Anisakis simplex</name>
    <name type="common">Herring worm</name>
    <dbReference type="NCBI Taxonomy" id="6269"/>
    <lineage>
        <taxon>Eukaryota</taxon>
        <taxon>Metazoa</taxon>
        <taxon>Ecdysozoa</taxon>
        <taxon>Nematoda</taxon>
        <taxon>Chromadorea</taxon>
        <taxon>Rhabditida</taxon>
        <taxon>Spirurina</taxon>
        <taxon>Ascaridomorpha</taxon>
        <taxon>Ascaridoidea</taxon>
        <taxon>Anisakidae</taxon>
        <taxon>Anisakis</taxon>
        <taxon>Anisakis simplex complex</taxon>
    </lineage>
</organism>